<dbReference type="AlphaFoldDB" id="A0A0R3TPT5"/>
<dbReference type="OrthoDB" id="6282606at2759"/>
<evidence type="ECO:0000313" key="5">
    <source>
        <dbReference type="WBParaSite" id="HNAJ_0000950501-mRNA-1"/>
    </source>
</evidence>
<evidence type="ECO:0000313" key="4">
    <source>
        <dbReference type="Proteomes" id="UP000278807"/>
    </source>
</evidence>
<feature type="region of interest" description="Disordered" evidence="1">
    <location>
        <begin position="188"/>
        <end position="270"/>
    </location>
</feature>
<organism evidence="5">
    <name type="scientific">Rodentolepis nana</name>
    <name type="common">Dwarf tapeworm</name>
    <name type="synonym">Hymenolepis nana</name>
    <dbReference type="NCBI Taxonomy" id="102285"/>
    <lineage>
        <taxon>Eukaryota</taxon>
        <taxon>Metazoa</taxon>
        <taxon>Spiralia</taxon>
        <taxon>Lophotrochozoa</taxon>
        <taxon>Platyhelminthes</taxon>
        <taxon>Cestoda</taxon>
        <taxon>Eucestoda</taxon>
        <taxon>Cyclophyllidea</taxon>
        <taxon>Hymenolepididae</taxon>
        <taxon>Rodentolepis</taxon>
    </lineage>
</organism>
<keyword evidence="4" id="KW-1185">Reference proteome</keyword>
<feature type="compositionally biased region" description="Basic and acidic residues" evidence="1">
    <location>
        <begin position="188"/>
        <end position="202"/>
    </location>
</feature>
<gene>
    <name evidence="3" type="ORF">HNAJ_LOCUS9500</name>
</gene>
<evidence type="ECO:0000313" key="3">
    <source>
        <dbReference type="EMBL" id="VDO06024.1"/>
    </source>
</evidence>
<feature type="compositionally biased region" description="Basic residues" evidence="1">
    <location>
        <begin position="260"/>
        <end position="270"/>
    </location>
</feature>
<dbReference type="Proteomes" id="UP000278807">
    <property type="component" value="Unassembled WGS sequence"/>
</dbReference>
<reference evidence="3 4" key="2">
    <citation type="submission" date="2018-11" db="EMBL/GenBank/DDBJ databases">
        <authorList>
            <consortium name="Pathogen Informatics"/>
        </authorList>
    </citation>
    <scope>NUCLEOTIDE SEQUENCE [LARGE SCALE GENOMIC DNA]</scope>
</reference>
<evidence type="ECO:0000256" key="2">
    <source>
        <dbReference type="SAM" id="SignalP"/>
    </source>
</evidence>
<feature type="chain" id="PRO_5043131976" evidence="2">
    <location>
        <begin position="18"/>
        <end position="270"/>
    </location>
</feature>
<feature type="compositionally biased region" description="Polar residues" evidence="1">
    <location>
        <begin position="162"/>
        <end position="176"/>
    </location>
</feature>
<dbReference type="EMBL" id="UZAE01012633">
    <property type="protein sequence ID" value="VDO06024.1"/>
    <property type="molecule type" value="Genomic_DNA"/>
</dbReference>
<evidence type="ECO:0000256" key="1">
    <source>
        <dbReference type="SAM" id="MobiDB-lite"/>
    </source>
</evidence>
<name>A0A0R3TPT5_RODNA</name>
<feature type="region of interest" description="Disordered" evidence="1">
    <location>
        <begin position="138"/>
        <end position="176"/>
    </location>
</feature>
<dbReference type="WBParaSite" id="HNAJ_0000950501-mRNA-1">
    <property type="protein sequence ID" value="HNAJ_0000950501-mRNA-1"/>
    <property type="gene ID" value="HNAJ_0000950501"/>
</dbReference>
<proteinExistence type="predicted"/>
<keyword evidence="2" id="KW-0732">Signal</keyword>
<sequence>MKYFLIFLAFAAATAIAYQIPYYIFMDCYDPICRLKNMYGFHCKNGLCSYVCNAGGCRSDGLPSRSMLGASNLIFYGCENPMCVMDGFYGYGCYSGACQFICSDTGCYEGTRVNPESRKTRRNRKKKLGEKYVKLQEEIESREKSESEKSKDEIATSEPVIKTTTTVGPLSPNHNVAITTAGTKTFIDEAKTTVPTPKEDSPTRSPTSLAKVTEASEGKAADSRIAPESNPLEEKKPPKQTTKKENKKVENEPMEVAKKKESKKAKPKRM</sequence>
<reference evidence="5" key="1">
    <citation type="submission" date="2017-02" db="UniProtKB">
        <authorList>
            <consortium name="WormBaseParasite"/>
        </authorList>
    </citation>
    <scope>IDENTIFICATION</scope>
</reference>
<feature type="compositionally biased region" description="Basic and acidic residues" evidence="1">
    <location>
        <begin position="232"/>
        <end position="259"/>
    </location>
</feature>
<protein>
    <submittedName>
        <fullName evidence="5">EB domain-containing protein</fullName>
    </submittedName>
</protein>
<feature type="signal peptide" evidence="2">
    <location>
        <begin position="1"/>
        <end position="17"/>
    </location>
</feature>
<accession>A0A0R3TPT5</accession>
<feature type="compositionally biased region" description="Basic and acidic residues" evidence="1">
    <location>
        <begin position="138"/>
        <end position="154"/>
    </location>
</feature>